<accession>A0A0A9F8Q1</accession>
<name>A0A0A9F8Q1_ARUDO</name>
<proteinExistence type="predicted"/>
<dbReference type="AlphaFoldDB" id="A0A0A9F8Q1"/>
<sequence length="46" mass="5465">MAFGYNRRRLSVEWSTWSSIFKYQKSGPIISIMFTLEGLNMLLDYN</sequence>
<protein>
    <submittedName>
        <fullName evidence="1">Uncharacterized protein</fullName>
    </submittedName>
</protein>
<evidence type="ECO:0000313" key="1">
    <source>
        <dbReference type="EMBL" id="JAE07584.1"/>
    </source>
</evidence>
<organism evidence="1">
    <name type="scientific">Arundo donax</name>
    <name type="common">Giant reed</name>
    <name type="synonym">Donax arundinaceus</name>
    <dbReference type="NCBI Taxonomy" id="35708"/>
    <lineage>
        <taxon>Eukaryota</taxon>
        <taxon>Viridiplantae</taxon>
        <taxon>Streptophyta</taxon>
        <taxon>Embryophyta</taxon>
        <taxon>Tracheophyta</taxon>
        <taxon>Spermatophyta</taxon>
        <taxon>Magnoliopsida</taxon>
        <taxon>Liliopsida</taxon>
        <taxon>Poales</taxon>
        <taxon>Poaceae</taxon>
        <taxon>PACMAD clade</taxon>
        <taxon>Arundinoideae</taxon>
        <taxon>Arundineae</taxon>
        <taxon>Arundo</taxon>
    </lineage>
</organism>
<reference evidence="1" key="2">
    <citation type="journal article" date="2015" name="Data Brief">
        <title>Shoot transcriptome of the giant reed, Arundo donax.</title>
        <authorList>
            <person name="Barrero R.A."/>
            <person name="Guerrero F.D."/>
            <person name="Moolhuijzen P."/>
            <person name="Goolsby J.A."/>
            <person name="Tidwell J."/>
            <person name="Bellgard S.E."/>
            <person name="Bellgard M.I."/>
        </authorList>
    </citation>
    <scope>NUCLEOTIDE SEQUENCE</scope>
    <source>
        <tissue evidence="1">Shoot tissue taken approximately 20 cm above the soil surface</tissue>
    </source>
</reference>
<reference evidence="1" key="1">
    <citation type="submission" date="2014-09" db="EMBL/GenBank/DDBJ databases">
        <authorList>
            <person name="Magalhaes I.L.F."/>
            <person name="Oliveira U."/>
            <person name="Santos F.R."/>
            <person name="Vidigal T.H.D.A."/>
            <person name="Brescovit A.D."/>
            <person name="Santos A.J."/>
        </authorList>
    </citation>
    <scope>NUCLEOTIDE SEQUENCE</scope>
    <source>
        <tissue evidence="1">Shoot tissue taken approximately 20 cm above the soil surface</tissue>
    </source>
</reference>
<dbReference type="EMBL" id="GBRH01190312">
    <property type="protein sequence ID" value="JAE07584.1"/>
    <property type="molecule type" value="Transcribed_RNA"/>
</dbReference>